<keyword evidence="2" id="KW-0009">Actin-binding</keyword>
<dbReference type="Pfam" id="PF00435">
    <property type="entry name" value="Spectrin"/>
    <property type="match status" value="1"/>
</dbReference>
<dbReference type="SMART" id="SM00033">
    <property type="entry name" value="CH"/>
    <property type="match status" value="2"/>
</dbReference>
<feature type="region of interest" description="Disordered" evidence="4">
    <location>
        <begin position="1776"/>
        <end position="1930"/>
    </location>
</feature>
<feature type="compositionally biased region" description="Basic and acidic residues" evidence="4">
    <location>
        <begin position="1806"/>
        <end position="1818"/>
    </location>
</feature>
<dbReference type="CDD" id="cd00176">
    <property type="entry name" value="SPEC"/>
    <property type="match status" value="3"/>
</dbReference>
<dbReference type="Pfam" id="PF00307">
    <property type="entry name" value="CH"/>
    <property type="match status" value="2"/>
</dbReference>
<dbReference type="Gene3D" id="1.20.58.60">
    <property type="match status" value="6"/>
</dbReference>
<evidence type="ECO:0000256" key="2">
    <source>
        <dbReference type="ARBA" id="ARBA00023203"/>
    </source>
</evidence>
<dbReference type="PROSITE" id="PS50021">
    <property type="entry name" value="CH"/>
    <property type="match status" value="2"/>
</dbReference>
<feature type="region of interest" description="Disordered" evidence="4">
    <location>
        <begin position="1683"/>
        <end position="1734"/>
    </location>
</feature>
<reference evidence="6 7" key="1">
    <citation type="submission" date="2023-09" db="EMBL/GenBank/DDBJ databases">
        <title>Genomes of two closely related lineages of the louse Polyplax serrata with different host specificities.</title>
        <authorList>
            <person name="Martinu J."/>
            <person name="Tarabai H."/>
            <person name="Stefka J."/>
            <person name="Hypsa V."/>
        </authorList>
    </citation>
    <scope>NUCLEOTIDE SEQUENCE [LARGE SCALE GENOMIC DNA]</scope>
    <source>
        <strain evidence="6">98ZLc_SE</strain>
    </source>
</reference>
<keyword evidence="3" id="KW-0175">Coiled coil</keyword>
<feature type="compositionally biased region" description="Basic and acidic residues" evidence="4">
    <location>
        <begin position="1828"/>
        <end position="1840"/>
    </location>
</feature>
<dbReference type="PANTHER" id="PTHR11915">
    <property type="entry name" value="SPECTRIN/FILAMIN RELATED CYTOSKELETAL PROTEIN"/>
    <property type="match status" value="1"/>
</dbReference>
<dbReference type="InterPro" id="IPR036872">
    <property type="entry name" value="CH_dom_sf"/>
</dbReference>
<feature type="coiled-coil region" evidence="3">
    <location>
        <begin position="907"/>
        <end position="934"/>
    </location>
</feature>
<evidence type="ECO:0000259" key="5">
    <source>
        <dbReference type="PROSITE" id="PS50021"/>
    </source>
</evidence>
<dbReference type="InterPro" id="IPR018159">
    <property type="entry name" value="Spectrin/alpha-actinin"/>
</dbReference>
<feature type="region of interest" description="Disordered" evidence="4">
    <location>
        <begin position="1530"/>
        <end position="1555"/>
    </location>
</feature>
<accession>A0ABR1BEZ3</accession>
<dbReference type="Gene3D" id="1.10.418.10">
    <property type="entry name" value="Calponin-like domain"/>
    <property type="match status" value="2"/>
</dbReference>
<evidence type="ECO:0000313" key="6">
    <source>
        <dbReference type="EMBL" id="KAK6641275.1"/>
    </source>
</evidence>
<feature type="coiled-coil region" evidence="3">
    <location>
        <begin position="2362"/>
        <end position="2389"/>
    </location>
</feature>
<name>A0ABR1BEZ3_POLSC</name>
<keyword evidence="7" id="KW-1185">Reference proteome</keyword>
<dbReference type="InterPro" id="IPR001589">
    <property type="entry name" value="Actinin_actin-bd_CS"/>
</dbReference>
<evidence type="ECO:0000256" key="3">
    <source>
        <dbReference type="SAM" id="Coils"/>
    </source>
</evidence>
<feature type="compositionally biased region" description="Acidic residues" evidence="4">
    <location>
        <begin position="1537"/>
        <end position="1552"/>
    </location>
</feature>
<evidence type="ECO:0000313" key="7">
    <source>
        <dbReference type="Proteomes" id="UP001359485"/>
    </source>
</evidence>
<dbReference type="SUPFAM" id="SSF46966">
    <property type="entry name" value="Spectrin repeat"/>
    <property type="match status" value="7"/>
</dbReference>
<gene>
    <name evidence="6" type="ORF">RUM44_012984</name>
</gene>
<organism evidence="6 7">
    <name type="scientific">Polyplax serrata</name>
    <name type="common">Common mouse louse</name>
    <dbReference type="NCBI Taxonomy" id="468196"/>
    <lineage>
        <taxon>Eukaryota</taxon>
        <taxon>Metazoa</taxon>
        <taxon>Ecdysozoa</taxon>
        <taxon>Arthropoda</taxon>
        <taxon>Hexapoda</taxon>
        <taxon>Insecta</taxon>
        <taxon>Pterygota</taxon>
        <taxon>Neoptera</taxon>
        <taxon>Paraneoptera</taxon>
        <taxon>Psocodea</taxon>
        <taxon>Troctomorpha</taxon>
        <taxon>Phthiraptera</taxon>
        <taxon>Anoplura</taxon>
        <taxon>Polyplacidae</taxon>
        <taxon>Polyplax</taxon>
    </lineage>
</organism>
<feature type="compositionally biased region" description="Low complexity" evidence="4">
    <location>
        <begin position="1914"/>
        <end position="1923"/>
    </location>
</feature>
<feature type="compositionally biased region" description="Polar residues" evidence="4">
    <location>
        <begin position="1703"/>
        <end position="1717"/>
    </location>
</feature>
<feature type="domain" description="Calponin-homology (CH)" evidence="5">
    <location>
        <begin position="132"/>
        <end position="237"/>
    </location>
</feature>
<proteinExistence type="predicted"/>
<feature type="coiled-coil region" evidence="3">
    <location>
        <begin position="758"/>
        <end position="835"/>
    </location>
</feature>
<dbReference type="InterPro" id="IPR001715">
    <property type="entry name" value="CH_dom"/>
</dbReference>
<protein>
    <recommendedName>
        <fullName evidence="5">Calponin-homology (CH) domain-containing protein</fullName>
    </recommendedName>
</protein>
<keyword evidence="1" id="KW-0677">Repeat</keyword>
<evidence type="ECO:0000256" key="4">
    <source>
        <dbReference type="SAM" id="MobiDB-lite"/>
    </source>
</evidence>
<evidence type="ECO:0000256" key="1">
    <source>
        <dbReference type="ARBA" id="ARBA00022737"/>
    </source>
</evidence>
<dbReference type="EMBL" id="JAWJWF010000001">
    <property type="protein sequence ID" value="KAK6641275.1"/>
    <property type="molecule type" value="Genomic_DNA"/>
</dbReference>
<feature type="compositionally biased region" description="Acidic residues" evidence="4">
    <location>
        <begin position="1889"/>
        <end position="1902"/>
    </location>
</feature>
<dbReference type="Proteomes" id="UP001359485">
    <property type="component" value="Unassembled WGS sequence"/>
</dbReference>
<feature type="compositionally biased region" description="Polar residues" evidence="4">
    <location>
        <begin position="1841"/>
        <end position="1858"/>
    </location>
</feature>
<dbReference type="PROSITE" id="PS00019">
    <property type="entry name" value="ACTININ_1"/>
    <property type="match status" value="1"/>
</dbReference>
<dbReference type="InterPro" id="IPR002017">
    <property type="entry name" value="Spectrin_repeat"/>
</dbReference>
<feature type="compositionally biased region" description="Basic and acidic residues" evidence="4">
    <location>
        <begin position="1859"/>
        <end position="1877"/>
    </location>
</feature>
<feature type="compositionally biased region" description="Basic and acidic residues" evidence="4">
    <location>
        <begin position="1718"/>
        <end position="1734"/>
    </location>
</feature>
<comment type="caution">
    <text evidence="6">The sequence shown here is derived from an EMBL/GenBank/DDBJ whole genome shotgun (WGS) entry which is preliminary data.</text>
</comment>
<dbReference type="SMART" id="SM00150">
    <property type="entry name" value="SPEC"/>
    <property type="match status" value="9"/>
</dbReference>
<dbReference type="SUPFAM" id="SSF47576">
    <property type="entry name" value="Calponin-homology domain, CH-domain"/>
    <property type="match status" value="1"/>
</dbReference>
<sequence>MRTNERDVYDERERVQKKTFTKWINTHLARAGCGLVSDLFTDLQDGSKLLSLIEVLTNKNYKREKGSSRVHSLSNVDKALQILEENNVKLVGMSSECIVDGNQKLTLGLIWSIIMKFQVDMLKGSMAELHQSSLEKTLLAWCQHSTKNYPGVEVRNFTTSWSDGLAFNAILHRWRPNLIDFEAVEQMRPISRLEHAFEFAERHLEIERFLDPEDIYTESPDKKSILMYVICLFQSLSNDVKEVSSVRQTSGQRPVSVALGKYQRDLEEVLTWLLEAEDKLSFSIEECNDLVLARNSFEEYHQFLLEIGKFQGKITDVLLEGQTIIAFGDLSREEENEVKLQVELLESRWDQLRLTAMKKQSSTLEHLMTVQNNVLDRFKSWLNDIELRITRLTAKPVTLNERLRYTLELQEEIELQRETAESLQNLIVVEDDKFQATREEFRENIENIQKSQKVGDRWVHVCQWIDDKVNQLKASLENQKQLYDTHYNLEIWLSETESTLKKMEAEPACEIPKIMERIEQMKKIHCEIQLNADKIEQLTMKAEKLDDSEIDGEAAGLLTSLEASQDRLDALKSILDVQAQRIRFSGFEINFLDPSANDAIKEEKDNYVETKKRKISSTLHEFENLTTDLNSWLDCWETLLDQSDSNVKNGTQSVEAHLKLCSESEIDLQNRRNDFEKALTLGQRALQGIKNDKEKKQQEQKKLSALTSRWNAFEDRLKETTDAQVVSKQKDNDRVAAQLKKSKKLLDECSRWMEKTSRKKVQDLFDEMNDKMDTLIREKENIRSLNEKLEESGMQDIDLYEEFDEQIVRFQIFYNDKVNEYVKALEDLMDSMDEEYLRSVHLSLDVESNMKKFNELQKTFANENERLLQLSSTDNFPQLMHVQSRWEELNNLMEFKKKNLASNFELLKRHNENLSKIENQIKKLEFLKRQKIEEGNFAVHYQEFTSLIDEFENLTANVEESLSDVIKVSDVELGEFLTSEVTKMSNKIDFLKQHSQDLKNCRLFLNDANEYFKWLHSIAEESEKLDDVSDTSQLSRARVSHSHLKDKVESRNDTLENLKETGVYLLNKELDFISKILKELDTQKCEVSKKVQDRYVQLEKAFQQYGEFKALVAQESDCLDKLEKRLRKSSETAADAEDISEELDDLENCLRNHPDQRLLRIQELGKGLIAAGALSVEVRRQVQDITTRWNQLSQQAGERAQVLEGSAQEATKSESLLQALQRWLAQVDVSLTTRLNRDLTAQDLPEDSQKLMEEFEQQEKILKEIVAQEKNYQLAGRQEAATRLGHQIKLLQNKFAEVRTKFDKFRSGSKIEARIARAMKDLHRVEDSASLLELTSHFSENIQGQLNYCLKFYRILSDLKPEVETVIKEGRKHAEEQLDLNPKIDALKELYNRLGSEITNAKTRLETSVELSKAVEQDLEDLTKWSQELMGLVELNAGNIATLKTYLEEDIPKWRLVREDMENKVDKLIALCEPVSPNEINELISTCVMQCEMAEHKLRHTLHSKQKLKTKLRGDNSDCLETYDNVTTSDESKDLLDKDDDDDDDDDDEGEQSETNFYDEYYLKAKRTIKTNNKNEANILDVDDDYDITSKEDIENASKKLKTDTKDDEGKTFRLVEESSLFSQISEDRLQPQAVDTCGVESTCKVVEVKAGEIVRSVVTAIESAVVPGPDDVEMVQIVDDTDTEPESHSPALHRRTGKQKSDTGSSDEGSAVISPSKNEEDLMKSKRTGSDVNKEFWYPSKVQKNNKSDCLHSLVVKDQEQGIPKSSAVQISELPNQVKSKALTKARDNSGEIVKNKQSTNLSENVKHDIHIQDKCSKPSPTKGKRQSPEMHAKKEQDVRSAQINTKAAVIQSTNETPNKHKTERQKLRSRSHDSDVDYDSFYGSDKDNDEELIFSEDETSIADVCDTENASSDEGGSSSSEQVEKHEPIKVNSVSDFENAAKEMLFRMDGMLQTVRGVGGEPNPKKRLEILERELSILAPDAASLISKGDDFVMDVHSKDLVLAEKLSLTQDKLRAKWSQVMAETEVRKIQAQKAEHIAFEYQELCESLDRWLSKAEPRLQSSNNDQSCLKNLKEELKLKWEQLSKVQEMSSEMQVQQISHNSKFIQTLTDKLESMREELQSLTKDSLPKNKLATDSGVEFVKKVNKIREGISKLFRRLYSPPLSGADFQNFPQQESILRGVSDAINELKVGVDQIERSRDTYMKASDPRTSAQLRRVIDKLREEWSQLNRAYGDRHNKWLRCNETWKSLKIDCSKMNDWITTAEEVLQSPMRHRHIDLEKQATMKHRAMSSVTNRCEEILLGSGKTDLTDLEKTVQDLRVRWKRLLATLQSTKKLVSQSDATDVTPVNPSDKSSLITRINLLKSREEELRQALRNMDQTKTDVEESWNRVAVDSALGNALEQRENVEGKLTSLEKYTSRLELIADWLSSARNKLSNPMYTSSAVIAEITDRESEIKEVLGNFTNLEKECSVAEQSVSPQLQSKVKKLREDWQFIRNFDVQNMDLLHKYNLVTDES</sequence>
<feature type="domain" description="Calponin-homology (CH)" evidence="5">
    <location>
        <begin position="14"/>
        <end position="118"/>
    </location>
</feature>